<reference evidence="2" key="1">
    <citation type="submission" date="2016-11" db="UniProtKB">
        <authorList>
            <consortium name="WormBaseParasite"/>
        </authorList>
    </citation>
    <scope>IDENTIFICATION</scope>
    <source>
        <strain evidence="2">KR3021</strain>
    </source>
</reference>
<evidence type="ECO:0000313" key="2">
    <source>
        <dbReference type="WBParaSite" id="RSKR_0000498700.1"/>
    </source>
</evidence>
<proteinExistence type="predicted"/>
<name>A0AC35TW96_9BILA</name>
<dbReference type="WBParaSite" id="RSKR_0000498700.1">
    <property type="protein sequence ID" value="RSKR_0000498700.1"/>
    <property type="gene ID" value="RSKR_0000498700"/>
</dbReference>
<sequence>MKFAGSIIIALGCLIASTFARPGYGRPDMGGGFDQGFQQQPQFQQQSQMQSQSQFQGGGFNQGGFGGNQGGGSYGYGRRTIVMFFNNVIFRQLKYVYQRLGLKNTWPIGLLVVYTVIGAAIFKNIEEERDAKTRILFRDKVEFAFDRVVNQLLKIKCPNTATPPFNHTSNFKLQEFETRDAIVEFLNYLNLTEIVEERMGPSPVS</sequence>
<accession>A0AC35TW96</accession>
<evidence type="ECO:0000313" key="1">
    <source>
        <dbReference type="Proteomes" id="UP000095286"/>
    </source>
</evidence>
<protein>
    <submittedName>
        <fullName evidence="2">Uncharacterized protein</fullName>
    </submittedName>
</protein>
<organism evidence="1 2">
    <name type="scientific">Rhabditophanes sp. KR3021</name>
    <dbReference type="NCBI Taxonomy" id="114890"/>
    <lineage>
        <taxon>Eukaryota</taxon>
        <taxon>Metazoa</taxon>
        <taxon>Ecdysozoa</taxon>
        <taxon>Nematoda</taxon>
        <taxon>Chromadorea</taxon>
        <taxon>Rhabditida</taxon>
        <taxon>Tylenchina</taxon>
        <taxon>Panagrolaimomorpha</taxon>
        <taxon>Strongyloidoidea</taxon>
        <taxon>Alloionematidae</taxon>
        <taxon>Rhabditophanes</taxon>
    </lineage>
</organism>
<dbReference type="Proteomes" id="UP000095286">
    <property type="component" value="Unplaced"/>
</dbReference>